<evidence type="ECO:0000256" key="2">
    <source>
        <dbReference type="ARBA" id="ARBA00008163"/>
    </source>
</evidence>
<dbReference type="RefSeq" id="WP_198638493.1">
    <property type="nucleotide sequence ID" value="NZ_JAEHNY010000006.1"/>
</dbReference>
<dbReference type="PANTHER" id="PTHR35093:SF8">
    <property type="entry name" value="OUTER MEMBRANE PROTEIN NMB0088-RELATED"/>
    <property type="match status" value="1"/>
</dbReference>
<proteinExistence type="inferred from homology"/>
<evidence type="ECO:0000256" key="7">
    <source>
        <dbReference type="ARBA" id="ARBA00023237"/>
    </source>
</evidence>
<dbReference type="Gene3D" id="2.40.160.60">
    <property type="entry name" value="Outer membrane protein transport protein (OMPP1/FadL/TodX)"/>
    <property type="match status" value="1"/>
</dbReference>
<comment type="caution">
    <text evidence="9">The sequence shown here is derived from an EMBL/GenBank/DDBJ whole genome shotgun (WGS) entry which is preliminary data.</text>
</comment>
<keyword evidence="7" id="KW-0998">Cell outer membrane</keyword>
<name>A0ABS0TG41_9FLAO</name>
<evidence type="ECO:0000256" key="6">
    <source>
        <dbReference type="ARBA" id="ARBA00023136"/>
    </source>
</evidence>
<dbReference type="InterPro" id="IPR005017">
    <property type="entry name" value="OMPP1/FadL/TodX"/>
</dbReference>
<evidence type="ECO:0000256" key="5">
    <source>
        <dbReference type="ARBA" id="ARBA00022729"/>
    </source>
</evidence>
<keyword evidence="6" id="KW-0472">Membrane</keyword>
<keyword evidence="4" id="KW-0812">Transmembrane</keyword>
<reference evidence="9 10" key="1">
    <citation type="submission" date="2020-12" db="EMBL/GenBank/DDBJ databases">
        <title>Salegentibacter orientalis sp. nov., isolated from costal sediment.</title>
        <authorList>
            <person name="Lian F.-B."/>
        </authorList>
    </citation>
    <scope>NUCLEOTIDE SEQUENCE [LARGE SCALE GENOMIC DNA]</scope>
    <source>
        <strain evidence="9 10">F60176</strain>
    </source>
</reference>
<dbReference type="SUPFAM" id="SSF56935">
    <property type="entry name" value="Porins"/>
    <property type="match status" value="1"/>
</dbReference>
<comment type="similarity">
    <text evidence="2">Belongs to the OmpP1/FadL family.</text>
</comment>
<evidence type="ECO:0000313" key="10">
    <source>
        <dbReference type="Proteomes" id="UP000635665"/>
    </source>
</evidence>
<keyword evidence="3" id="KW-1134">Transmembrane beta strand</keyword>
<keyword evidence="5 8" id="KW-0732">Signal</keyword>
<dbReference type="Proteomes" id="UP000635665">
    <property type="component" value="Unassembled WGS sequence"/>
</dbReference>
<evidence type="ECO:0000256" key="1">
    <source>
        <dbReference type="ARBA" id="ARBA00004571"/>
    </source>
</evidence>
<protein>
    <submittedName>
        <fullName evidence="9">Outer membrane protein transport protein</fullName>
    </submittedName>
</protein>
<feature type="chain" id="PRO_5045480213" evidence="8">
    <location>
        <begin position="20"/>
        <end position="501"/>
    </location>
</feature>
<dbReference type="Pfam" id="PF03349">
    <property type="entry name" value="Toluene_X"/>
    <property type="match status" value="1"/>
</dbReference>
<evidence type="ECO:0000256" key="8">
    <source>
        <dbReference type="SAM" id="SignalP"/>
    </source>
</evidence>
<keyword evidence="10" id="KW-1185">Reference proteome</keyword>
<feature type="signal peptide" evidence="8">
    <location>
        <begin position="1"/>
        <end position="19"/>
    </location>
</feature>
<gene>
    <name evidence="9" type="ORF">I6U50_08300</name>
</gene>
<evidence type="ECO:0000256" key="4">
    <source>
        <dbReference type="ARBA" id="ARBA00022692"/>
    </source>
</evidence>
<evidence type="ECO:0000256" key="3">
    <source>
        <dbReference type="ARBA" id="ARBA00022452"/>
    </source>
</evidence>
<dbReference type="EMBL" id="JAEHNY010000006">
    <property type="protein sequence ID" value="MBI6120021.1"/>
    <property type="molecule type" value="Genomic_DNA"/>
</dbReference>
<accession>A0ABS0TG41</accession>
<comment type="subcellular location">
    <subcellularLocation>
        <location evidence="1">Cell outer membrane</location>
        <topology evidence="1">Multi-pass membrane protein</topology>
    </subcellularLocation>
</comment>
<organism evidence="9 10">
    <name type="scientific">Salegentibacter maritimus</name>
    <dbReference type="NCBI Taxonomy" id="2794347"/>
    <lineage>
        <taxon>Bacteria</taxon>
        <taxon>Pseudomonadati</taxon>
        <taxon>Bacteroidota</taxon>
        <taxon>Flavobacteriia</taxon>
        <taxon>Flavobacteriales</taxon>
        <taxon>Flavobacteriaceae</taxon>
        <taxon>Salegentibacter</taxon>
    </lineage>
</organism>
<evidence type="ECO:0000313" key="9">
    <source>
        <dbReference type="EMBL" id="MBI6120021.1"/>
    </source>
</evidence>
<dbReference type="PANTHER" id="PTHR35093">
    <property type="entry name" value="OUTER MEMBRANE PROTEIN NMB0088-RELATED"/>
    <property type="match status" value="1"/>
</dbReference>
<sequence>MKKIFLTLGVLFIAGIASAQNITDAYRYSSEELNGTARFRAMSGAFGALGGDLSAISVNPAGSAVFLNSFGTITLAHQNSDKKVDYFGTTTSNENSDINFNQAGGVLIFDTRTNSPWKKFSLSVNYEQTNNFDDAYIATGVSQNSIDSYFLSHAEGVPLDLLQTREDESISDLYAYLGENYDFSAQQAFLGYQGYVIDHANNSPENTSYNSFISPGNFNQEYRNVATGLNGKFSFNVATQFQDFLYLGANLNTHFLNYDRSTRFRESNDNAGSATNEVQFNNNLSTIGNGFSFQLGAIAKLSQRFRVGASYHSPTWFNITEETTQYLETNNNANERVIVDPNVLNIYPDYTLKTPGKLTGSLAVIFGTKGLISFDYSYKDYSATEFRPTSDPEFEFQNDLISEELQATSTFRLGGEYRINNWSLRGGYRFEQSPYSNETTMGDLTGYSGGLGYDFGNIKIDLAYTNAQYEENPRLYERGLTNSAKIDRDFTNVVLSLSFGL</sequence>